<dbReference type="GO" id="GO:0012505">
    <property type="term" value="C:endomembrane system"/>
    <property type="evidence" value="ECO:0007669"/>
    <property type="project" value="UniProtKB-SubCell"/>
</dbReference>
<keyword evidence="4 6" id="KW-0472">Membrane</keyword>
<name>A0A5J5GSD8_9RHOB</name>
<evidence type="ECO:0000256" key="6">
    <source>
        <dbReference type="SAM" id="Phobius"/>
    </source>
</evidence>
<evidence type="ECO:0000256" key="5">
    <source>
        <dbReference type="SAM" id="MobiDB-lite"/>
    </source>
</evidence>
<keyword evidence="9" id="KW-1185">Reference proteome</keyword>
<evidence type="ECO:0000256" key="3">
    <source>
        <dbReference type="ARBA" id="ARBA00022989"/>
    </source>
</evidence>
<evidence type="ECO:0000313" key="8">
    <source>
        <dbReference type="EMBL" id="KAA9010262.1"/>
    </source>
</evidence>
<feature type="transmembrane region" description="Helical" evidence="6">
    <location>
        <begin position="117"/>
        <end position="137"/>
    </location>
</feature>
<sequence>MAAASETRASPRDSIRSWNSGGGVLIWRILRSFPVSRLVTGEDDRDKTARANGPGPGPPGKGTELKDRLKTWAEDLRREIAVLSLAARDPRTPRAARWLIVGAVAYALSPIDLIPDAIPVLGLLDDVLIVPAALWLARRMVPARVMAESRRRVAEGEVAAGGGRTGAVIVVSLWLALALALALWLWPG</sequence>
<dbReference type="Proteomes" id="UP000326554">
    <property type="component" value="Unassembled WGS sequence"/>
</dbReference>
<feature type="domain" description="DUF1232" evidence="7">
    <location>
        <begin position="96"/>
        <end position="131"/>
    </location>
</feature>
<keyword evidence="3 6" id="KW-1133">Transmembrane helix</keyword>
<evidence type="ECO:0000313" key="9">
    <source>
        <dbReference type="Proteomes" id="UP000326554"/>
    </source>
</evidence>
<comment type="subcellular location">
    <subcellularLocation>
        <location evidence="1">Endomembrane system</location>
        <topology evidence="1">Multi-pass membrane protein</topology>
    </subcellularLocation>
</comment>
<reference evidence="8 9" key="1">
    <citation type="submission" date="2019-09" db="EMBL/GenBank/DDBJ databases">
        <authorList>
            <person name="Park J.-S."/>
            <person name="Choi H.-J."/>
        </authorList>
    </citation>
    <scope>NUCLEOTIDE SEQUENCE [LARGE SCALE GENOMIC DNA]</scope>
    <source>
        <strain evidence="8 9">176SS1-4</strain>
    </source>
</reference>
<feature type="region of interest" description="Disordered" evidence="5">
    <location>
        <begin position="41"/>
        <end position="65"/>
    </location>
</feature>
<accession>A0A5J5GSD8</accession>
<evidence type="ECO:0000256" key="2">
    <source>
        <dbReference type="ARBA" id="ARBA00022692"/>
    </source>
</evidence>
<dbReference type="InterPro" id="IPR010652">
    <property type="entry name" value="DUF1232"/>
</dbReference>
<keyword evidence="2 6" id="KW-0812">Transmembrane</keyword>
<dbReference type="Pfam" id="PF06803">
    <property type="entry name" value="DUF1232"/>
    <property type="match status" value="1"/>
</dbReference>
<dbReference type="EMBL" id="VYQE01000001">
    <property type="protein sequence ID" value="KAA9010262.1"/>
    <property type="molecule type" value="Genomic_DNA"/>
</dbReference>
<comment type="caution">
    <text evidence="8">The sequence shown here is derived from an EMBL/GenBank/DDBJ whole genome shotgun (WGS) entry which is preliminary data.</text>
</comment>
<dbReference type="AlphaFoldDB" id="A0A5J5GSD8"/>
<evidence type="ECO:0000256" key="1">
    <source>
        <dbReference type="ARBA" id="ARBA00004127"/>
    </source>
</evidence>
<gene>
    <name evidence="8" type="ORF">F3S47_03150</name>
</gene>
<protein>
    <submittedName>
        <fullName evidence="8">DUF1232 domain-containing protein</fullName>
    </submittedName>
</protein>
<proteinExistence type="predicted"/>
<evidence type="ECO:0000259" key="7">
    <source>
        <dbReference type="Pfam" id="PF06803"/>
    </source>
</evidence>
<evidence type="ECO:0000256" key="4">
    <source>
        <dbReference type="ARBA" id="ARBA00023136"/>
    </source>
</evidence>
<organism evidence="8 9">
    <name type="scientific">Histidinibacterium aquaticum</name>
    <dbReference type="NCBI Taxonomy" id="2613962"/>
    <lineage>
        <taxon>Bacteria</taxon>
        <taxon>Pseudomonadati</taxon>
        <taxon>Pseudomonadota</taxon>
        <taxon>Alphaproteobacteria</taxon>
        <taxon>Rhodobacterales</taxon>
        <taxon>Paracoccaceae</taxon>
        <taxon>Histidinibacterium</taxon>
    </lineage>
</organism>
<feature type="transmembrane region" description="Helical" evidence="6">
    <location>
        <begin position="95"/>
        <end position="111"/>
    </location>
</feature>
<feature type="transmembrane region" description="Helical" evidence="6">
    <location>
        <begin position="158"/>
        <end position="186"/>
    </location>
</feature>